<name>A0ABD5LL77_AGRRD</name>
<dbReference type="Proteomes" id="UP001438189">
    <property type="component" value="Unassembled WGS sequence"/>
</dbReference>
<evidence type="ECO:0000313" key="2">
    <source>
        <dbReference type="EMBL" id="MES4992565.1"/>
    </source>
</evidence>
<dbReference type="Gene3D" id="3.20.20.140">
    <property type="entry name" value="Metal-dependent hydrolases"/>
    <property type="match status" value="1"/>
</dbReference>
<accession>A0ABD5LL77</accession>
<dbReference type="PANTHER" id="PTHR43135:SF3">
    <property type="entry name" value="ALPHA-D-RIBOSE 1-METHYLPHOSPHONATE 5-TRIPHOSPHATE DIPHOSPHATASE"/>
    <property type="match status" value="1"/>
</dbReference>
<dbReference type="InterPro" id="IPR032466">
    <property type="entry name" value="Metal_Hydrolase"/>
</dbReference>
<dbReference type="EMBL" id="JBETME010000008">
    <property type="protein sequence ID" value="MES4992565.1"/>
    <property type="molecule type" value="Genomic_DNA"/>
</dbReference>
<comment type="caution">
    <text evidence="2">The sequence shown here is derived from an EMBL/GenBank/DDBJ whole genome shotgun (WGS) entry which is preliminary data.</text>
</comment>
<proteinExistence type="predicted"/>
<dbReference type="AlphaFoldDB" id="A0ABD5LL77"/>
<gene>
    <name evidence="2" type="ORF">ABVB70_19785</name>
</gene>
<dbReference type="SUPFAM" id="SSF51338">
    <property type="entry name" value="Composite domain of metallo-dependent hydrolases"/>
    <property type="match status" value="1"/>
</dbReference>
<evidence type="ECO:0000259" key="1">
    <source>
        <dbReference type="Pfam" id="PF01979"/>
    </source>
</evidence>
<dbReference type="PANTHER" id="PTHR43135">
    <property type="entry name" value="ALPHA-D-RIBOSE 1-METHYLPHOSPHONATE 5-TRIPHOSPHATE DIPHOSPHATASE"/>
    <property type="match status" value="1"/>
</dbReference>
<organism evidence="2 3">
    <name type="scientific">Agrobacterium radiobacter</name>
    <dbReference type="NCBI Taxonomy" id="362"/>
    <lineage>
        <taxon>Bacteria</taxon>
        <taxon>Pseudomonadati</taxon>
        <taxon>Pseudomonadota</taxon>
        <taxon>Alphaproteobacteria</taxon>
        <taxon>Hyphomicrobiales</taxon>
        <taxon>Rhizobiaceae</taxon>
        <taxon>Rhizobium/Agrobacterium group</taxon>
        <taxon>Agrobacterium</taxon>
        <taxon>Agrobacterium tumefaciens complex</taxon>
    </lineage>
</organism>
<dbReference type="InterPro" id="IPR051781">
    <property type="entry name" value="Metallo-dep_Hydrolase"/>
</dbReference>
<feature type="domain" description="Amidohydrolase-related" evidence="1">
    <location>
        <begin position="270"/>
        <end position="369"/>
    </location>
</feature>
<dbReference type="CDD" id="cd01292">
    <property type="entry name" value="metallo-dependent_hydrolases"/>
    <property type="match status" value="1"/>
</dbReference>
<dbReference type="InterPro" id="IPR006680">
    <property type="entry name" value="Amidohydro-rel"/>
</dbReference>
<dbReference type="SUPFAM" id="SSF51556">
    <property type="entry name" value="Metallo-dependent hydrolases"/>
    <property type="match status" value="1"/>
</dbReference>
<sequence>MSRKHVIRNIGLLLSGDIGNPILDADTLVVEDGIISQIGAQSDCDCEQADLVIDACGLAVAPGLIDGHVHPTFGEYAPRAGHSHWISHCLQGGVTTMVSAGEVHVPGRPVDPVGTMALAIAAQRSFSLARPGGAKVIAGAPLLTEGLTRDNFAEMANAGIRLLGEVGIGTVSDVKIAKQMVAWARENGIQSLTHTGGPSIPGSRLMQCEEILEIDPDIIGHINGGHTALPRPQICRLCEESDRALELVHNGNEAAALHVLRIVREHGSLARVVLGTDSPSGSGVLSLGMPRLVCFISSIGEVPPEQAICLATGNTARVRNLNTGLVEVGREADLLLLSKPLGGDGTHVLDSIRLGDLPSIAMVLVDGEILVHPSPNTPPAERLPKIQFSNNHQRI</sequence>
<dbReference type="Gene3D" id="2.30.40.10">
    <property type="entry name" value="Urease, subunit C, domain 1"/>
    <property type="match status" value="1"/>
</dbReference>
<dbReference type="RefSeq" id="WP_353574509.1">
    <property type="nucleotide sequence ID" value="NZ_JBETME010000008.1"/>
</dbReference>
<dbReference type="Pfam" id="PF01979">
    <property type="entry name" value="Amidohydro_1"/>
    <property type="match status" value="1"/>
</dbReference>
<dbReference type="InterPro" id="IPR011059">
    <property type="entry name" value="Metal-dep_hydrolase_composite"/>
</dbReference>
<evidence type="ECO:0000313" key="3">
    <source>
        <dbReference type="Proteomes" id="UP001438189"/>
    </source>
</evidence>
<reference evidence="2 3" key="1">
    <citation type="submission" date="2024-06" db="EMBL/GenBank/DDBJ databases">
        <title>Genome sequencing of Agrobacterium spp. from tobacco in Serbia.</title>
        <authorList>
            <person name="Ilicic R.J."/>
            <person name="Studholme D.J."/>
            <person name="Jelusic A."/>
            <person name="Barac G."/>
            <person name="Bagi F."/>
            <person name="Popovic Milovanovic T."/>
        </authorList>
    </citation>
    <scope>NUCLEOTIDE SEQUENCE [LARGE SCALE GENOMIC DNA]</scope>
    <source>
        <strain evidence="2 3">DA1</strain>
    </source>
</reference>
<protein>
    <submittedName>
        <fullName evidence="2">Amidohydrolase family protein</fullName>
    </submittedName>
</protein>